<accession>A0A067H132</accession>
<organism evidence="1 2">
    <name type="scientific">Citrus sinensis</name>
    <name type="common">Sweet orange</name>
    <name type="synonym">Citrus aurantium var. sinensis</name>
    <dbReference type="NCBI Taxonomy" id="2711"/>
    <lineage>
        <taxon>Eukaryota</taxon>
        <taxon>Viridiplantae</taxon>
        <taxon>Streptophyta</taxon>
        <taxon>Embryophyta</taxon>
        <taxon>Tracheophyta</taxon>
        <taxon>Spermatophyta</taxon>
        <taxon>Magnoliopsida</taxon>
        <taxon>eudicotyledons</taxon>
        <taxon>Gunneridae</taxon>
        <taxon>Pentapetalae</taxon>
        <taxon>rosids</taxon>
        <taxon>malvids</taxon>
        <taxon>Sapindales</taxon>
        <taxon>Rutaceae</taxon>
        <taxon>Aurantioideae</taxon>
        <taxon>Citrus</taxon>
    </lineage>
</organism>
<reference evidence="1 2" key="1">
    <citation type="submission" date="2014-04" db="EMBL/GenBank/DDBJ databases">
        <authorList>
            <consortium name="International Citrus Genome Consortium"/>
            <person name="Gmitter F."/>
            <person name="Chen C."/>
            <person name="Farmerie W."/>
            <person name="Harkins T."/>
            <person name="Desany B."/>
            <person name="Mohiuddin M."/>
            <person name="Kodira C."/>
            <person name="Borodovsky M."/>
            <person name="Lomsadze A."/>
            <person name="Burns P."/>
            <person name="Jenkins J."/>
            <person name="Prochnik S."/>
            <person name="Shu S."/>
            <person name="Chapman J."/>
            <person name="Pitluck S."/>
            <person name="Schmutz J."/>
            <person name="Rokhsar D."/>
        </authorList>
    </citation>
    <scope>NUCLEOTIDE SEQUENCE</scope>
</reference>
<proteinExistence type="predicted"/>
<evidence type="ECO:0000313" key="1">
    <source>
        <dbReference type="EMBL" id="KDO81261.1"/>
    </source>
</evidence>
<sequence length="14" mass="1625">MSDSSVQLQIQDHH</sequence>
<protein>
    <submittedName>
        <fullName evidence="1">Uncharacterized protein</fullName>
    </submittedName>
</protein>
<feature type="non-terminal residue" evidence="1">
    <location>
        <position position="14"/>
    </location>
</feature>
<evidence type="ECO:0000313" key="2">
    <source>
        <dbReference type="Proteomes" id="UP000027120"/>
    </source>
</evidence>
<gene>
    <name evidence="1" type="ORF">CISIN_1g0069271mg</name>
</gene>
<dbReference type="EMBL" id="KK784876">
    <property type="protein sequence ID" value="KDO81261.1"/>
    <property type="molecule type" value="Genomic_DNA"/>
</dbReference>
<dbReference type="Proteomes" id="UP000027120">
    <property type="component" value="Unassembled WGS sequence"/>
</dbReference>
<keyword evidence="2" id="KW-1185">Reference proteome</keyword>
<name>A0A067H132_CITSI</name>